<evidence type="ECO:0000313" key="2">
    <source>
        <dbReference type="Proteomes" id="UP000243579"/>
    </source>
</evidence>
<dbReference type="Proteomes" id="UP000243579">
    <property type="component" value="Unassembled WGS sequence"/>
</dbReference>
<accession>A0A1V9YPC7</accession>
<gene>
    <name evidence="1" type="ORF">ACHHYP_08533</name>
</gene>
<sequence length="126" mass="14792">MHERFNLNHAFEMHKQHIQAEHGAYQDHLQAQVDAEMGKPLPVSATAVDKPRLQKLRHDMLACRQRTALELAHRKHKLSLRQLTRMHLRHHAQIDCRETECKLIILVHTQHMRDTVALRQAIATRV</sequence>
<dbReference type="EMBL" id="JNBR01001434">
    <property type="protein sequence ID" value="OQR87541.1"/>
    <property type="molecule type" value="Genomic_DNA"/>
</dbReference>
<protein>
    <submittedName>
        <fullName evidence="1">Uncharacterized protein</fullName>
    </submittedName>
</protein>
<comment type="caution">
    <text evidence="1">The sequence shown here is derived from an EMBL/GenBank/DDBJ whole genome shotgun (WGS) entry which is preliminary data.</text>
</comment>
<dbReference type="OrthoDB" id="10375643at2759"/>
<proteinExistence type="predicted"/>
<keyword evidence="2" id="KW-1185">Reference proteome</keyword>
<reference evidence="1 2" key="1">
    <citation type="journal article" date="2014" name="Genome Biol. Evol.">
        <title>The secreted proteins of Achlya hypogyna and Thraustotheca clavata identify the ancestral oomycete secretome and reveal gene acquisitions by horizontal gene transfer.</title>
        <authorList>
            <person name="Misner I."/>
            <person name="Blouin N."/>
            <person name="Leonard G."/>
            <person name="Richards T.A."/>
            <person name="Lane C.E."/>
        </authorList>
    </citation>
    <scope>NUCLEOTIDE SEQUENCE [LARGE SCALE GENOMIC DNA]</scope>
    <source>
        <strain evidence="1 2">ATCC 48635</strain>
    </source>
</reference>
<evidence type="ECO:0000313" key="1">
    <source>
        <dbReference type="EMBL" id="OQR87541.1"/>
    </source>
</evidence>
<dbReference type="AlphaFoldDB" id="A0A1V9YPC7"/>
<name>A0A1V9YPC7_ACHHY</name>
<organism evidence="1 2">
    <name type="scientific">Achlya hypogyna</name>
    <name type="common">Oomycete</name>
    <name type="synonym">Protoachlya hypogyna</name>
    <dbReference type="NCBI Taxonomy" id="1202772"/>
    <lineage>
        <taxon>Eukaryota</taxon>
        <taxon>Sar</taxon>
        <taxon>Stramenopiles</taxon>
        <taxon>Oomycota</taxon>
        <taxon>Saprolegniomycetes</taxon>
        <taxon>Saprolegniales</taxon>
        <taxon>Achlyaceae</taxon>
        <taxon>Achlya</taxon>
    </lineage>
</organism>